<dbReference type="CDD" id="cd09756">
    <property type="entry name" value="Cas5_I-E"/>
    <property type="match status" value="1"/>
</dbReference>
<dbReference type="NCBIfam" id="TIGR01868">
    <property type="entry name" value="casD_Cas5e"/>
    <property type="match status" value="1"/>
</dbReference>
<evidence type="ECO:0000256" key="1">
    <source>
        <dbReference type="ARBA" id="ARBA00023118"/>
    </source>
</evidence>
<gene>
    <name evidence="2" type="primary">cas5e</name>
    <name evidence="2" type="ORF">J3U88_32665</name>
</gene>
<dbReference type="GO" id="GO:0043571">
    <property type="term" value="P:maintenance of CRISPR repeat elements"/>
    <property type="evidence" value="ECO:0007669"/>
    <property type="project" value="InterPro"/>
</dbReference>
<name>A0A8J7U7R3_9BACT</name>
<protein>
    <submittedName>
        <fullName evidence="2">Type I-E CRISPR-associated protein Cas5/CasD</fullName>
    </submittedName>
</protein>
<dbReference type="InterPro" id="IPR010147">
    <property type="entry name" value="CRISPR-assoc_prot_CasD"/>
</dbReference>
<dbReference type="GO" id="GO:0051607">
    <property type="term" value="P:defense response to virus"/>
    <property type="evidence" value="ECO:0007669"/>
    <property type="project" value="UniProtKB-KW"/>
</dbReference>
<proteinExistence type="predicted"/>
<dbReference type="NCBIfam" id="TIGR02593">
    <property type="entry name" value="CRISPR_cas5"/>
    <property type="match status" value="1"/>
</dbReference>
<dbReference type="Gene3D" id="3.30.70.2660">
    <property type="match status" value="1"/>
</dbReference>
<dbReference type="InterPro" id="IPR013422">
    <property type="entry name" value="CRISPR-assoc_prot_Cas5_N"/>
</dbReference>
<evidence type="ECO:0000313" key="3">
    <source>
        <dbReference type="Proteomes" id="UP000664417"/>
    </source>
</evidence>
<dbReference type="AlphaFoldDB" id="A0A8J7U7R3"/>
<dbReference type="EMBL" id="JAFREP010000055">
    <property type="protein sequence ID" value="MBO1323264.1"/>
    <property type="molecule type" value="Genomic_DNA"/>
</dbReference>
<dbReference type="Pfam" id="PF09704">
    <property type="entry name" value="Cas_Cas5d"/>
    <property type="match status" value="1"/>
</dbReference>
<dbReference type="InterPro" id="IPR021124">
    <property type="entry name" value="CRISPR-assoc_prot_Cas5"/>
</dbReference>
<keyword evidence="1" id="KW-0051">Antiviral defense</keyword>
<organism evidence="2 3">
    <name type="scientific">Acanthopleuribacter pedis</name>
    <dbReference type="NCBI Taxonomy" id="442870"/>
    <lineage>
        <taxon>Bacteria</taxon>
        <taxon>Pseudomonadati</taxon>
        <taxon>Acidobacteriota</taxon>
        <taxon>Holophagae</taxon>
        <taxon>Acanthopleuribacterales</taxon>
        <taxon>Acanthopleuribacteraceae</taxon>
        <taxon>Acanthopleuribacter</taxon>
    </lineage>
</organism>
<sequence length="224" mass="24539">MQSWGNESTLTTRGVGDLPTRSGVTGLACAALGISREDHGDLEAFAKLQFAVCEIKRGIVERDFQTVGDTLTVEGKARGTILSPRWYRCGAAYLAAFCGDSAFLNKVHQALRRPKWPLFLGRKSHVPSAPVAMVTALWPDEIDAYFVAAQQGKHRCLKQAAEGAMSPIRNPSYFDVPVSFAARRFEPSVYQEVRADVDAAVLKEFNQGLPLRLGNPTWRGGTVQ</sequence>
<accession>A0A8J7U7R3</accession>
<reference evidence="2" key="1">
    <citation type="submission" date="2021-03" db="EMBL/GenBank/DDBJ databases">
        <authorList>
            <person name="Wang G."/>
        </authorList>
    </citation>
    <scope>NUCLEOTIDE SEQUENCE</scope>
    <source>
        <strain evidence="2">KCTC 12899</strain>
    </source>
</reference>
<keyword evidence="3" id="KW-1185">Reference proteome</keyword>
<dbReference type="Proteomes" id="UP000664417">
    <property type="component" value="Unassembled WGS sequence"/>
</dbReference>
<evidence type="ECO:0000313" key="2">
    <source>
        <dbReference type="EMBL" id="MBO1323264.1"/>
    </source>
</evidence>
<dbReference type="GO" id="GO:0003723">
    <property type="term" value="F:RNA binding"/>
    <property type="evidence" value="ECO:0007669"/>
    <property type="project" value="InterPro"/>
</dbReference>
<comment type="caution">
    <text evidence="2">The sequence shown here is derived from an EMBL/GenBank/DDBJ whole genome shotgun (WGS) entry which is preliminary data.</text>
</comment>